<dbReference type="Gene3D" id="1.25.10.10">
    <property type="entry name" value="Leucine-rich Repeat Variant"/>
    <property type="match status" value="2"/>
</dbReference>
<protein>
    <submittedName>
        <fullName evidence="2">HEAT repeat domain-containing protein</fullName>
    </submittedName>
</protein>
<proteinExistence type="predicted"/>
<feature type="compositionally biased region" description="Pro residues" evidence="1">
    <location>
        <begin position="1"/>
        <end position="10"/>
    </location>
</feature>
<comment type="caution">
    <text evidence="2">The sequence shown here is derived from an EMBL/GenBank/DDBJ whole genome shotgun (WGS) entry which is preliminary data.</text>
</comment>
<feature type="region of interest" description="Disordered" evidence="1">
    <location>
        <begin position="1"/>
        <end position="20"/>
    </location>
</feature>
<feature type="region of interest" description="Disordered" evidence="1">
    <location>
        <begin position="306"/>
        <end position="336"/>
    </location>
</feature>
<accession>A0ABD5UF74</accession>
<reference evidence="2 3" key="1">
    <citation type="journal article" date="2019" name="Int. J. Syst. Evol. Microbiol.">
        <title>The Global Catalogue of Microorganisms (GCM) 10K type strain sequencing project: providing services to taxonomists for standard genome sequencing and annotation.</title>
        <authorList>
            <consortium name="The Broad Institute Genomics Platform"/>
            <consortium name="The Broad Institute Genome Sequencing Center for Infectious Disease"/>
            <person name="Wu L."/>
            <person name="Ma J."/>
        </authorList>
    </citation>
    <scope>NUCLEOTIDE SEQUENCE [LARGE SCALE GENOMIC DNA]</scope>
    <source>
        <strain evidence="2 3">PSRA2</strain>
    </source>
</reference>
<dbReference type="SUPFAM" id="SSF48371">
    <property type="entry name" value="ARM repeat"/>
    <property type="match status" value="1"/>
</dbReference>
<dbReference type="PANTHER" id="PTHR12697">
    <property type="entry name" value="PBS LYASE HEAT-LIKE PROTEIN"/>
    <property type="match status" value="1"/>
</dbReference>
<dbReference type="RefSeq" id="WP_304449688.1">
    <property type="nucleotide sequence ID" value="NZ_JARRAH010000002.1"/>
</dbReference>
<dbReference type="EMBL" id="JBHSXM010000002">
    <property type="protein sequence ID" value="MFC6837971.1"/>
    <property type="molecule type" value="Genomic_DNA"/>
</dbReference>
<evidence type="ECO:0000313" key="2">
    <source>
        <dbReference type="EMBL" id="MFC6837971.1"/>
    </source>
</evidence>
<dbReference type="Proteomes" id="UP001596406">
    <property type="component" value="Unassembled WGS sequence"/>
</dbReference>
<gene>
    <name evidence="2" type="ORF">ACFQHK_15935</name>
</gene>
<name>A0ABD5UF74_9EURY</name>
<organism evidence="2 3">
    <name type="scientific">Halomarina ordinaria</name>
    <dbReference type="NCBI Taxonomy" id="3033939"/>
    <lineage>
        <taxon>Archaea</taxon>
        <taxon>Methanobacteriati</taxon>
        <taxon>Methanobacteriota</taxon>
        <taxon>Stenosarchaea group</taxon>
        <taxon>Halobacteria</taxon>
        <taxon>Halobacteriales</taxon>
        <taxon>Natronomonadaceae</taxon>
        <taxon>Halomarina</taxon>
    </lineage>
</organism>
<dbReference type="AlphaFoldDB" id="A0ABD5UF74"/>
<dbReference type="InterPro" id="IPR011989">
    <property type="entry name" value="ARM-like"/>
</dbReference>
<dbReference type="InterPro" id="IPR016024">
    <property type="entry name" value="ARM-type_fold"/>
</dbReference>
<dbReference type="PANTHER" id="PTHR12697:SF5">
    <property type="entry name" value="DEOXYHYPUSINE HYDROXYLASE"/>
    <property type="match status" value="1"/>
</dbReference>
<keyword evidence="3" id="KW-1185">Reference proteome</keyword>
<sequence>MSDPDQPPTPDHLTGLLQQGDHGETVACLDRLGAADTETRKRALRAIRAIAEEPPRSFEDLAGPLSAFLTDEDRAVRLTTAKLFVTLAQSEPEAVRPAVGTLAERLADDEEFYYVRARSAEALGYVAGDSPEDVTDPETLADLRVGLSFDEPEVKEKLAKALAYVALGDPDRLRHQVGSLAEHLDDEDELVRYHLCTALVVVGCAHPEKLAAAEEPLRARLTDENPYVRGRGAEAFGLLAGSDTAVESSPALDEGDAEGEETPSFLTERVRFCRQRLVDEPSGSAPSGVGTVESVRTATDDVVEAMTAPDGGECPHCGLARPDGSPPMCPRCGAPR</sequence>
<evidence type="ECO:0000256" key="1">
    <source>
        <dbReference type="SAM" id="MobiDB-lite"/>
    </source>
</evidence>
<evidence type="ECO:0000313" key="3">
    <source>
        <dbReference type="Proteomes" id="UP001596406"/>
    </source>
</evidence>